<dbReference type="EMBL" id="QGGB01000010">
    <property type="protein sequence ID" value="PWN05329.1"/>
    <property type="molecule type" value="Genomic_DNA"/>
</dbReference>
<accession>A0A316TQ44</accession>
<keyword evidence="4" id="KW-0418">Kinase</keyword>
<comment type="similarity">
    <text evidence="1">Belongs to the methylthioribose kinase family.</text>
</comment>
<keyword evidence="5" id="KW-0067">ATP-binding</keyword>
<evidence type="ECO:0000259" key="6">
    <source>
        <dbReference type="Pfam" id="PF01636"/>
    </source>
</evidence>
<dbReference type="PANTHER" id="PTHR34273">
    <property type="entry name" value="METHYLTHIORIBOSE KINASE"/>
    <property type="match status" value="1"/>
</dbReference>
<keyword evidence="2 7" id="KW-0808">Transferase</keyword>
<dbReference type="GO" id="GO:0016301">
    <property type="term" value="F:kinase activity"/>
    <property type="evidence" value="ECO:0007669"/>
    <property type="project" value="UniProtKB-KW"/>
</dbReference>
<dbReference type="SUPFAM" id="SSF56112">
    <property type="entry name" value="Protein kinase-like (PK-like)"/>
    <property type="match status" value="1"/>
</dbReference>
<proteinExistence type="inferred from homology"/>
<dbReference type="Gene3D" id="3.30.200.20">
    <property type="entry name" value="Phosphorylase Kinase, domain 1"/>
    <property type="match status" value="1"/>
</dbReference>
<dbReference type="GO" id="GO:0005524">
    <property type="term" value="F:ATP binding"/>
    <property type="evidence" value="ECO:0007669"/>
    <property type="project" value="UniProtKB-KW"/>
</dbReference>
<keyword evidence="3" id="KW-0547">Nucleotide-binding</keyword>
<evidence type="ECO:0000256" key="3">
    <source>
        <dbReference type="ARBA" id="ARBA00022741"/>
    </source>
</evidence>
<sequence>MAPDRNQIFRFVQKCLPDFEPAGSPEELIGGNINRVWRIPGDSDSVIVKYAPPYIAASPDVPMNSNRLSFEARALGSFMQSGPLSGIDQTYVQPPELLGHDTDASLLLMEDITPSVPWFEALRKGRAEIETARDLGRFIGALHRITYGQPAIAGQFHNMPVQETRYHVQYMSLAETLSKKDDPDFRSAAERCRQLGRLLMKQGRCLLMGDLWPPSLLWSRNKIRIIDWEFVHYGRPLQDLAHFCAHCMMHHAVASAGTRDLFTDIWGRTMNGYKRETSQLYQELINGDEIEWFSVHVGAEILARTIGAFSQGYLFEDPKQRMAREKISEEAVKLMAGNVVFNKHLFLRMLYK</sequence>
<evidence type="ECO:0000313" key="7">
    <source>
        <dbReference type="EMBL" id="PWN05329.1"/>
    </source>
</evidence>
<name>A0A316TQ44_9BACT</name>
<dbReference type="PANTHER" id="PTHR34273:SF2">
    <property type="entry name" value="METHYLTHIORIBOSE KINASE"/>
    <property type="match status" value="1"/>
</dbReference>
<evidence type="ECO:0000256" key="5">
    <source>
        <dbReference type="ARBA" id="ARBA00022840"/>
    </source>
</evidence>
<organism evidence="7 8">
    <name type="scientific">Rhodohalobacter mucosus</name>
    <dbReference type="NCBI Taxonomy" id="2079485"/>
    <lineage>
        <taxon>Bacteria</taxon>
        <taxon>Pseudomonadati</taxon>
        <taxon>Balneolota</taxon>
        <taxon>Balneolia</taxon>
        <taxon>Balneolales</taxon>
        <taxon>Balneolaceae</taxon>
        <taxon>Rhodohalobacter</taxon>
    </lineage>
</organism>
<feature type="domain" description="Aminoglycoside phosphotransferase" evidence="6">
    <location>
        <begin position="29"/>
        <end position="249"/>
    </location>
</feature>
<dbReference type="AlphaFoldDB" id="A0A316TQ44"/>
<dbReference type="InterPro" id="IPR011009">
    <property type="entry name" value="Kinase-like_dom_sf"/>
</dbReference>
<evidence type="ECO:0000256" key="1">
    <source>
        <dbReference type="ARBA" id="ARBA00010165"/>
    </source>
</evidence>
<gene>
    <name evidence="7" type="ORF">DDZ15_14775</name>
</gene>
<dbReference type="Gene3D" id="3.90.1200.10">
    <property type="match status" value="1"/>
</dbReference>
<keyword evidence="8" id="KW-1185">Reference proteome</keyword>
<evidence type="ECO:0000256" key="4">
    <source>
        <dbReference type="ARBA" id="ARBA00022777"/>
    </source>
</evidence>
<evidence type="ECO:0000313" key="8">
    <source>
        <dbReference type="Proteomes" id="UP000245533"/>
    </source>
</evidence>
<dbReference type="Proteomes" id="UP000245533">
    <property type="component" value="Unassembled WGS sequence"/>
</dbReference>
<protein>
    <submittedName>
        <fullName evidence="7">Phosphotransferase</fullName>
    </submittedName>
</protein>
<dbReference type="Pfam" id="PF01636">
    <property type="entry name" value="APH"/>
    <property type="match status" value="1"/>
</dbReference>
<dbReference type="InterPro" id="IPR002575">
    <property type="entry name" value="Aminoglycoside_PTrfase"/>
</dbReference>
<evidence type="ECO:0000256" key="2">
    <source>
        <dbReference type="ARBA" id="ARBA00022679"/>
    </source>
</evidence>
<reference evidence="7 8" key="1">
    <citation type="submission" date="2018-05" db="EMBL/GenBank/DDBJ databases">
        <title>Rhodohalobacter halophilus gen. nov., sp. nov., a moderately halophilic member of the family Balneolaceae.</title>
        <authorList>
            <person name="Liu Z.-W."/>
        </authorList>
    </citation>
    <scope>NUCLEOTIDE SEQUENCE [LARGE SCALE GENOMIC DNA]</scope>
    <source>
        <strain evidence="7 8">8A47</strain>
    </source>
</reference>
<comment type="caution">
    <text evidence="7">The sequence shown here is derived from an EMBL/GenBank/DDBJ whole genome shotgun (WGS) entry which is preliminary data.</text>
</comment>